<dbReference type="Proteomes" id="UP001596244">
    <property type="component" value="Unassembled WGS sequence"/>
</dbReference>
<accession>A0ABW1QE03</accession>
<dbReference type="RefSeq" id="WP_377000940.1">
    <property type="nucleotide sequence ID" value="NZ_JBHSQE010000003.1"/>
</dbReference>
<evidence type="ECO:0000313" key="1">
    <source>
        <dbReference type="EMBL" id="MFC6146435.1"/>
    </source>
</evidence>
<organism evidence="1 2">
    <name type="scientific">Corynebacterium nasicanis</name>
    <dbReference type="NCBI Taxonomy" id="1448267"/>
    <lineage>
        <taxon>Bacteria</taxon>
        <taxon>Bacillati</taxon>
        <taxon>Actinomycetota</taxon>
        <taxon>Actinomycetes</taxon>
        <taxon>Mycobacteriales</taxon>
        <taxon>Corynebacteriaceae</taxon>
        <taxon>Corynebacterium</taxon>
    </lineage>
</organism>
<protein>
    <submittedName>
        <fullName evidence="1">Uncharacterized protein</fullName>
    </submittedName>
</protein>
<reference evidence="2" key="1">
    <citation type="journal article" date="2019" name="Int. J. Syst. Evol. Microbiol.">
        <title>The Global Catalogue of Microorganisms (GCM) 10K type strain sequencing project: providing services to taxonomists for standard genome sequencing and annotation.</title>
        <authorList>
            <consortium name="The Broad Institute Genomics Platform"/>
            <consortium name="The Broad Institute Genome Sequencing Center for Infectious Disease"/>
            <person name="Wu L."/>
            <person name="Ma J."/>
        </authorList>
    </citation>
    <scope>NUCLEOTIDE SEQUENCE [LARGE SCALE GENOMIC DNA]</scope>
    <source>
        <strain evidence="2">CCUG 51943</strain>
    </source>
</reference>
<comment type="caution">
    <text evidence="1">The sequence shown here is derived from an EMBL/GenBank/DDBJ whole genome shotgun (WGS) entry which is preliminary data.</text>
</comment>
<sequence>MPFGRKGKRLIMEHAGVYLTVDLGKEEFTLTVDGSIPKTAPFPTDGKWTLSNRDFVGAICSATNRDPHITGGHDEWWLILNDVKEFSKRYRDRHPDVLRLALLSGSNPYEGMDTYLKSYFDHSGKSDDEGYRPGARYGHYEWLGGSVSDEDFDVLSSIGSIIDSGKEEGYKVIGPWVLRAMTGPKDGEFIVESIAPATFKLPRIKTPKWS</sequence>
<proteinExistence type="predicted"/>
<gene>
    <name evidence="1" type="ORF">ACFPUZ_06405</name>
</gene>
<keyword evidence="2" id="KW-1185">Reference proteome</keyword>
<name>A0ABW1QE03_9CORY</name>
<evidence type="ECO:0000313" key="2">
    <source>
        <dbReference type="Proteomes" id="UP001596244"/>
    </source>
</evidence>
<dbReference type="EMBL" id="JBHSQE010000003">
    <property type="protein sequence ID" value="MFC6146435.1"/>
    <property type="molecule type" value="Genomic_DNA"/>
</dbReference>